<gene>
    <name evidence="2" type="ORF">SH580_02900</name>
</gene>
<feature type="chain" id="PRO_5045663150" description="PEP-CTERM protein-sorting domain-containing protein" evidence="1">
    <location>
        <begin position="29"/>
        <end position="221"/>
    </location>
</feature>
<evidence type="ECO:0000256" key="1">
    <source>
        <dbReference type="SAM" id="SignalP"/>
    </source>
</evidence>
<evidence type="ECO:0008006" key="4">
    <source>
        <dbReference type="Google" id="ProtNLM"/>
    </source>
</evidence>
<dbReference type="PROSITE" id="PS51257">
    <property type="entry name" value="PROKAR_LIPOPROTEIN"/>
    <property type="match status" value="1"/>
</dbReference>
<evidence type="ECO:0000313" key="2">
    <source>
        <dbReference type="EMBL" id="WPJ96650.1"/>
    </source>
</evidence>
<dbReference type="RefSeq" id="WP_319833507.1">
    <property type="nucleotide sequence ID" value="NZ_CP138858.1"/>
</dbReference>
<proteinExistence type="predicted"/>
<organism evidence="2 3">
    <name type="scientific">Coraliomargarita algicola</name>
    <dbReference type="NCBI Taxonomy" id="3092156"/>
    <lineage>
        <taxon>Bacteria</taxon>
        <taxon>Pseudomonadati</taxon>
        <taxon>Verrucomicrobiota</taxon>
        <taxon>Opitutia</taxon>
        <taxon>Puniceicoccales</taxon>
        <taxon>Coraliomargaritaceae</taxon>
        <taxon>Coraliomargarita</taxon>
    </lineage>
</organism>
<accession>A0ABZ0RPI2</accession>
<keyword evidence="3" id="KW-1185">Reference proteome</keyword>
<protein>
    <recommendedName>
        <fullName evidence="4">PEP-CTERM protein-sorting domain-containing protein</fullName>
    </recommendedName>
</protein>
<keyword evidence="1" id="KW-0732">Signal</keyword>
<reference evidence="2 3" key="1">
    <citation type="submission" date="2023-11" db="EMBL/GenBank/DDBJ databases">
        <title>Coraliomargarita sp. nov., isolated from marine algae.</title>
        <authorList>
            <person name="Lee J.K."/>
            <person name="Baek J.H."/>
            <person name="Kim J.M."/>
            <person name="Choi D.G."/>
            <person name="Jeon C.O."/>
        </authorList>
    </citation>
    <scope>NUCLEOTIDE SEQUENCE [LARGE SCALE GENOMIC DNA]</scope>
    <source>
        <strain evidence="2 3">J2-16</strain>
    </source>
</reference>
<feature type="signal peptide" evidence="1">
    <location>
        <begin position="1"/>
        <end position="28"/>
    </location>
</feature>
<dbReference type="EMBL" id="CP138858">
    <property type="protein sequence ID" value="WPJ96650.1"/>
    <property type="molecule type" value="Genomic_DNA"/>
</dbReference>
<sequence>MIMNKLNVTTTLFAATLGLSLACSSVNAANVNLSSGSAVEEGVTINITSGLLTPFTTETLLNPQLISVLGGDDTVDRISATTDQAWTLTFSDPGAQNQVLLMLRDVESFETWTFSSTSGISSISYLGTADDDTNEALDAGYGTYNTISGLFTGEGTNENDPYSIFDISGLSDLTITMDGSGSVGTQWAINVAAVPEPNSASLILGAMAIVYCLGGRSRFLK</sequence>
<name>A0ABZ0RPI2_9BACT</name>
<dbReference type="Proteomes" id="UP001324993">
    <property type="component" value="Chromosome"/>
</dbReference>
<evidence type="ECO:0000313" key="3">
    <source>
        <dbReference type="Proteomes" id="UP001324993"/>
    </source>
</evidence>